<feature type="compositionally biased region" description="Low complexity" evidence="1">
    <location>
        <begin position="1"/>
        <end position="14"/>
    </location>
</feature>
<feature type="region of interest" description="Disordered" evidence="1">
    <location>
        <begin position="1"/>
        <end position="61"/>
    </location>
</feature>
<dbReference type="AlphaFoldDB" id="A0A8R7U0Y8"/>
<reference evidence="2" key="2">
    <citation type="submission" date="2018-03" db="EMBL/GenBank/DDBJ databases">
        <title>The Triticum urartu genome reveals the dynamic nature of wheat genome evolution.</title>
        <authorList>
            <person name="Ling H."/>
            <person name="Ma B."/>
            <person name="Shi X."/>
            <person name="Liu H."/>
            <person name="Dong L."/>
            <person name="Sun H."/>
            <person name="Cao Y."/>
            <person name="Gao Q."/>
            <person name="Zheng S."/>
            <person name="Li Y."/>
            <person name="Yu Y."/>
            <person name="Du H."/>
            <person name="Qi M."/>
            <person name="Li Y."/>
            <person name="Yu H."/>
            <person name="Cui Y."/>
            <person name="Wang N."/>
            <person name="Chen C."/>
            <person name="Wu H."/>
            <person name="Zhao Y."/>
            <person name="Zhang J."/>
            <person name="Li Y."/>
            <person name="Zhou W."/>
            <person name="Zhang B."/>
            <person name="Hu W."/>
            <person name="Eijk M."/>
            <person name="Tang J."/>
            <person name="Witsenboer H."/>
            <person name="Zhao S."/>
            <person name="Li Z."/>
            <person name="Zhang A."/>
            <person name="Wang D."/>
            <person name="Liang C."/>
        </authorList>
    </citation>
    <scope>NUCLEOTIDE SEQUENCE [LARGE SCALE GENOMIC DNA]</scope>
    <source>
        <strain evidence="2">cv. G1812</strain>
    </source>
</reference>
<protein>
    <submittedName>
        <fullName evidence="2">Uncharacterized protein</fullName>
    </submittedName>
</protein>
<dbReference type="Proteomes" id="UP000015106">
    <property type="component" value="Chromosome 3"/>
</dbReference>
<keyword evidence="3" id="KW-1185">Reference proteome</keyword>
<evidence type="ECO:0000313" key="3">
    <source>
        <dbReference type="Proteomes" id="UP000015106"/>
    </source>
</evidence>
<organism evidence="2 3">
    <name type="scientific">Triticum urartu</name>
    <name type="common">Red wild einkorn</name>
    <name type="synonym">Crithodium urartu</name>
    <dbReference type="NCBI Taxonomy" id="4572"/>
    <lineage>
        <taxon>Eukaryota</taxon>
        <taxon>Viridiplantae</taxon>
        <taxon>Streptophyta</taxon>
        <taxon>Embryophyta</taxon>
        <taxon>Tracheophyta</taxon>
        <taxon>Spermatophyta</taxon>
        <taxon>Magnoliopsida</taxon>
        <taxon>Liliopsida</taxon>
        <taxon>Poales</taxon>
        <taxon>Poaceae</taxon>
        <taxon>BOP clade</taxon>
        <taxon>Pooideae</taxon>
        <taxon>Triticodae</taxon>
        <taxon>Triticeae</taxon>
        <taxon>Triticinae</taxon>
        <taxon>Triticum</taxon>
    </lineage>
</organism>
<reference evidence="3" key="1">
    <citation type="journal article" date="2013" name="Nature">
        <title>Draft genome of the wheat A-genome progenitor Triticum urartu.</title>
        <authorList>
            <person name="Ling H.Q."/>
            <person name="Zhao S."/>
            <person name="Liu D."/>
            <person name="Wang J."/>
            <person name="Sun H."/>
            <person name="Zhang C."/>
            <person name="Fan H."/>
            <person name="Li D."/>
            <person name="Dong L."/>
            <person name="Tao Y."/>
            <person name="Gao C."/>
            <person name="Wu H."/>
            <person name="Li Y."/>
            <person name="Cui Y."/>
            <person name="Guo X."/>
            <person name="Zheng S."/>
            <person name="Wang B."/>
            <person name="Yu K."/>
            <person name="Liang Q."/>
            <person name="Yang W."/>
            <person name="Lou X."/>
            <person name="Chen J."/>
            <person name="Feng M."/>
            <person name="Jian J."/>
            <person name="Zhang X."/>
            <person name="Luo G."/>
            <person name="Jiang Y."/>
            <person name="Liu J."/>
            <person name="Wang Z."/>
            <person name="Sha Y."/>
            <person name="Zhang B."/>
            <person name="Wu H."/>
            <person name="Tang D."/>
            <person name="Shen Q."/>
            <person name="Xue P."/>
            <person name="Zou S."/>
            <person name="Wang X."/>
            <person name="Liu X."/>
            <person name="Wang F."/>
            <person name="Yang Y."/>
            <person name="An X."/>
            <person name="Dong Z."/>
            <person name="Zhang K."/>
            <person name="Zhang X."/>
            <person name="Luo M.C."/>
            <person name="Dvorak J."/>
            <person name="Tong Y."/>
            <person name="Wang J."/>
            <person name="Yang H."/>
            <person name="Li Z."/>
            <person name="Wang D."/>
            <person name="Zhang A."/>
            <person name="Wang J."/>
        </authorList>
    </citation>
    <scope>NUCLEOTIDE SEQUENCE</scope>
    <source>
        <strain evidence="3">cv. G1812</strain>
    </source>
</reference>
<sequence>MRRVCGSSSPRRYSPGPPRRRSPPPRRLSSPSRRSPPPPPPSRHSRSPPLHSCSRSISPYRTRGPLTLRLAWKARFIQLCITQSSEEGECNMCSGLCRKHD</sequence>
<name>A0A8R7U0Y8_TRIUA</name>
<dbReference type="EnsemblPlants" id="TuG1812G0300005445.01.T01">
    <property type="protein sequence ID" value="TuG1812G0300005445.01.T01"/>
    <property type="gene ID" value="TuG1812G0300005445.01"/>
</dbReference>
<dbReference type="Gramene" id="TuG1812G0300005445.01.T01">
    <property type="protein sequence ID" value="TuG1812G0300005445.01.T01"/>
    <property type="gene ID" value="TuG1812G0300005445.01"/>
</dbReference>
<reference evidence="2" key="3">
    <citation type="submission" date="2022-06" db="UniProtKB">
        <authorList>
            <consortium name="EnsemblPlants"/>
        </authorList>
    </citation>
    <scope>IDENTIFICATION</scope>
</reference>
<evidence type="ECO:0000313" key="2">
    <source>
        <dbReference type="EnsemblPlants" id="TuG1812G0300005445.01.T01"/>
    </source>
</evidence>
<accession>A0A8R7U0Y8</accession>
<evidence type="ECO:0000256" key="1">
    <source>
        <dbReference type="SAM" id="MobiDB-lite"/>
    </source>
</evidence>
<proteinExistence type="predicted"/>
<feature type="compositionally biased region" description="Low complexity" evidence="1">
    <location>
        <begin position="47"/>
        <end position="56"/>
    </location>
</feature>